<reference evidence="3" key="1">
    <citation type="submission" date="2016-10" db="EMBL/GenBank/DDBJ databases">
        <authorList>
            <person name="Varghese N."/>
            <person name="Submissions S."/>
        </authorList>
    </citation>
    <scope>NUCLEOTIDE SEQUENCE [LARGE SCALE GENOMIC DNA]</scope>
    <source>
        <strain evidence="3">ATCC 25963</strain>
    </source>
</reference>
<sequence>MDPHKRFKPSHDDTDRDRGGPNTGLNQVNPSDTPRNREDGQKGHQGGDPDEVRPRHLQPNRDAQPDGHRDLGFDSDDPREIRRRGKKPQTEGKG</sequence>
<keyword evidence="3" id="KW-1185">Reference proteome</keyword>
<feature type="compositionally biased region" description="Polar residues" evidence="1">
    <location>
        <begin position="23"/>
        <end position="33"/>
    </location>
</feature>
<feature type="compositionally biased region" description="Basic and acidic residues" evidence="1">
    <location>
        <begin position="1"/>
        <end position="19"/>
    </location>
</feature>
<feature type="compositionally biased region" description="Basic and acidic residues" evidence="1">
    <location>
        <begin position="34"/>
        <end position="54"/>
    </location>
</feature>
<dbReference type="STRING" id="54.SAMN02745121_05772"/>
<organism evidence="2 3">
    <name type="scientific">Nannocystis exedens</name>
    <dbReference type="NCBI Taxonomy" id="54"/>
    <lineage>
        <taxon>Bacteria</taxon>
        <taxon>Pseudomonadati</taxon>
        <taxon>Myxococcota</taxon>
        <taxon>Polyangia</taxon>
        <taxon>Nannocystales</taxon>
        <taxon>Nannocystaceae</taxon>
        <taxon>Nannocystis</taxon>
    </lineage>
</organism>
<feature type="region of interest" description="Disordered" evidence="1">
    <location>
        <begin position="1"/>
        <end position="94"/>
    </location>
</feature>
<evidence type="ECO:0000256" key="1">
    <source>
        <dbReference type="SAM" id="MobiDB-lite"/>
    </source>
</evidence>
<dbReference type="EMBL" id="FOMX01000021">
    <property type="protein sequence ID" value="SFE85125.1"/>
    <property type="molecule type" value="Genomic_DNA"/>
</dbReference>
<gene>
    <name evidence="2" type="ORF">SAMN02745121_05772</name>
</gene>
<dbReference type="Proteomes" id="UP000199400">
    <property type="component" value="Unassembled WGS sequence"/>
</dbReference>
<proteinExistence type="predicted"/>
<accession>A0A1I2DWX8</accession>
<name>A0A1I2DWX8_9BACT</name>
<dbReference type="AlphaFoldDB" id="A0A1I2DWX8"/>
<protein>
    <submittedName>
        <fullName evidence="2">Uncharacterized protein</fullName>
    </submittedName>
</protein>
<feature type="compositionally biased region" description="Basic and acidic residues" evidence="1">
    <location>
        <begin position="63"/>
        <end position="80"/>
    </location>
</feature>
<evidence type="ECO:0000313" key="3">
    <source>
        <dbReference type="Proteomes" id="UP000199400"/>
    </source>
</evidence>
<evidence type="ECO:0000313" key="2">
    <source>
        <dbReference type="EMBL" id="SFE85125.1"/>
    </source>
</evidence>
<dbReference type="RefSeq" id="WP_096327380.1">
    <property type="nucleotide sequence ID" value="NZ_FOMX01000021.1"/>
</dbReference>